<reference evidence="5 6" key="1">
    <citation type="submission" date="2017-06" db="EMBL/GenBank/DDBJ databases">
        <title>Genome sequencing of cyanobaciteial culture collection at National Institute for Environmental Studies (NIES).</title>
        <authorList>
            <person name="Hirose Y."/>
            <person name="Shimura Y."/>
            <person name="Fujisawa T."/>
            <person name="Nakamura Y."/>
            <person name="Kawachi M."/>
        </authorList>
    </citation>
    <scope>NUCLEOTIDE SEQUENCE [LARGE SCALE GENOMIC DNA]</scope>
    <source>
        <strain evidence="5 6">NIES-2135</strain>
    </source>
</reference>
<evidence type="ECO:0000256" key="1">
    <source>
        <dbReference type="ARBA" id="ARBA00022670"/>
    </source>
</evidence>
<feature type="signal peptide" evidence="3">
    <location>
        <begin position="1"/>
        <end position="27"/>
    </location>
</feature>
<dbReference type="GO" id="GO:0051301">
    <property type="term" value="P:cell division"/>
    <property type="evidence" value="ECO:0007669"/>
    <property type="project" value="UniProtKB-KW"/>
</dbReference>
<name>A0A1Z4JA95_LEPBY</name>
<protein>
    <submittedName>
        <fullName evidence="5">Cell division protein</fullName>
    </submittedName>
</protein>
<feature type="chain" id="PRO_5011115729" evidence="3">
    <location>
        <begin position="28"/>
        <end position="104"/>
    </location>
</feature>
<dbReference type="AlphaFoldDB" id="A0A1Z4JA95"/>
<sequence>MNQRWRNAGLYGLFAIVTIALSTAVFAEQPQTRETWEYSQFIQEVEKDNVNKVSLTADRTRILAQSEDGKRFLVNLPDDPELINTLVRNQVDISIVLELKDSDF</sequence>
<dbReference type="Gene3D" id="3.30.720.210">
    <property type="match status" value="1"/>
</dbReference>
<accession>A0A1Z4JA95</accession>
<dbReference type="GO" id="GO:0005524">
    <property type="term" value="F:ATP binding"/>
    <property type="evidence" value="ECO:0007669"/>
    <property type="project" value="InterPro"/>
</dbReference>
<dbReference type="InterPro" id="IPR011546">
    <property type="entry name" value="Pept_M41_FtsH_extracell"/>
</dbReference>
<dbReference type="Pfam" id="PF06480">
    <property type="entry name" value="FtsH_ext"/>
    <property type="match status" value="1"/>
</dbReference>
<keyword evidence="2" id="KW-0378">Hydrolase</keyword>
<evidence type="ECO:0000256" key="3">
    <source>
        <dbReference type="SAM" id="SignalP"/>
    </source>
</evidence>
<dbReference type="GO" id="GO:0006508">
    <property type="term" value="P:proteolysis"/>
    <property type="evidence" value="ECO:0007669"/>
    <property type="project" value="UniProtKB-KW"/>
</dbReference>
<gene>
    <name evidence="5" type="ORF">NIES2135_03940</name>
</gene>
<keyword evidence="3" id="KW-0732">Signal</keyword>
<dbReference type="GO" id="GO:0004176">
    <property type="term" value="F:ATP-dependent peptidase activity"/>
    <property type="evidence" value="ECO:0007669"/>
    <property type="project" value="InterPro"/>
</dbReference>
<dbReference type="Proteomes" id="UP000217895">
    <property type="component" value="Chromosome"/>
</dbReference>
<organism evidence="5 6">
    <name type="scientific">Leptolyngbya boryana NIES-2135</name>
    <dbReference type="NCBI Taxonomy" id="1973484"/>
    <lineage>
        <taxon>Bacteria</taxon>
        <taxon>Bacillati</taxon>
        <taxon>Cyanobacteriota</taxon>
        <taxon>Cyanophyceae</taxon>
        <taxon>Leptolyngbyales</taxon>
        <taxon>Leptolyngbyaceae</taxon>
        <taxon>Leptolyngbya group</taxon>
        <taxon>Leptolyngbya</taxon>
    </lineage>
</organism>
<keyword evidence="5" id="KW-0132">Cell division</keyword>
<proteinExistence type="predicted"/>
<evidence type="ECO:0000256" key="2">
    <source>
        <dbReference type="ARBA" id="ARBA00022801"/>
    </source>
</evidence>
<evidence type="ECO:0000259" key="4">
    <source>
        <dbReference type="Pfam" id="PF06480"/>
    </source>
</evidence>
<feature type="domain" description="Peptidase M41 FtsH extracellular" evidence="4">
    <location>
        <begin position="10"/>
        <end position="94"/>
    </location>
</feature>
<evidence type="ECO:0000313" key="6">
    <source>
        <dbReference type="Proteomes" id="UP000217895"/>
    </source>
</evidence>
<dbReference type="GO" id="GO:0008270">
    <property type="term" value="F:zinc ion binding"/>
    <property type="evidence" value="ECO:0007669"/>
    <property type="project" value="InterPro"/>
</dbReference>
<evidence type="ECO:0000313" key="5">
    <source>
        <dbReference type="EMBL" id="BAY53588.1"/>
    </source>
</evidence>
<dbReference type="EMBL" id="AP018203">
    <property type="protein sequence ID" value="BAY53588.1"/>
    <property type="molecule type" value="Genomic_DNA"/>
</dbReference>
<keyword evidence="1" id="KW-0645">Protease</keyword>
<dbReference type="GO" id="GO:0016020">
    <property type="term" value="C:membrane"/>
    <property type="evidence" value="ECO:0007669"/>
    <property type="project" value="InterPro"/>
</dbReference>
<dbReference type="GO" id="GO:0004222">
    <property type="term" value="F:metalloendopeptidase activity"/>
    <property type="evidence" value="ECO:0007669"/>
    <property type="project" value="InterPro"/>
</dbReference>
<keyword evidence="5" id="KW-0131">Cell cycle</keyword>
<keyword evidence="6" id="KW-1185">Reference proteome</keyword>